<dbReference type="EMBL" id="CAQQ02180251">
    <property type="status" value="NOT_ANNOTATED_CDS"/>
    <property type="molecule type" value="Genomic_DNA"/>
</dbReference>
<dbReference type="Proteomes" id="UP000015102">
    <property type="component" value="Unassembled WGS sequence"/>
</dbReference>
<dbReference type="EMBL" id="CAQQ02180252">
    <property type="status" value="NOT_ANNOTATED_CDS"/>
    <property type="molecule type" value="Genomic_DNA"/>
</dbReference>
<evidence type="ECO:0000313" key="1">
    <source>
        <dbReference type="EnsemblMetazoa" id="MESCA011279-PA"/>
    </source>
</evidence>
<dbReference type="AlphaFoldDB" id="T1H4R2"/>
<keyword evidence="2" id="KW-1185">Reference proteome</keyword>
<reference evidence="2" key="1">
    <citation type="submission" date="2013-02" db="EMBL/GenBank/DDBJ databases">
        <authorList>
            <person name="Hughes D."/>
        </authorList>
    </citation>
    <scope>NUCLEOTIDE SEQUENCE</scope>
    <source>
        <strain>Durham</strain>
        <strain evidence="2">NC isolate 2 -- Noor lab</strain>
    </source>
</reference>
<dbReference type="EMBL" id="CAQQ02180250">
    <property type="status" value="NOT_ANNOTATED_CDS"/>
    <property type="molecule type" value="Genomic_DNA"/>
</dbReference>
<sequence>MSVFIGSKAPGLFILDTFYSVFVRNNFQINLMDFPRPRVSEISCFSSPGYSFGEHYLLVRKDLAKGNILSIVERLGMKPYWYGLIM</sequence>
<dbReference type="HOGENOM" id="CLU_2500496_0_0_1"/>
<name>T1H4R2_MEGSC</name>
<dbReference type="EnsemblMetazoa" id="MESCA011279-RA">
    <property type="protein sequence ID" value="MESCA011279-PA"/>
    <property type="gene ID" value="MESCA011279"/>
</dbReference>
<evidence type="ECO:0000313" key="2">
    <source>
        <dbReference type="Proteomes" id="UP000015102"/>
    </source>
</evidence>
<reference evidence="1" key="2">
    <citation type="submission" date="2015-06" db="UniProtKB">
        <authorList>
            <consortium name="EnsemblMetazoa"/>
        </authorList>
    </citation>
    <scope>IDENTIFICATION</scope>
</reference>
<protein>
    <submittedName>
        <fullName evidence="1">Uncharacterized protein</fullName>
    </submittedName>
</protein>
<organism evidence="1 2">
    <name type="scientific">Megaselia scalaris</name>
    <name type="common">Humpbacked fly</name>
    <name type="synonym">Phora scalaris</name>
    <dbReference type="NCBI Taxonomy" id="36166"/>
    <lineage>
        <taxon>Eukaryota</taxon>
        <taxon>Metazoa</taxon>
        <taxon>Ecdysozoa</taxon>
        <taxon>Arthropoda</taxon>
        <taxon>Hexapoda</taxon>
        <taxon>Insecta</taxon>
        <taxon>Pterygota</taxon>
        <taxon>Neoptera</taxon>
        <taxon>Endopterygota</taxon>
        <taxon>Diptera</taxon>
        <taxon>Brachycera</taxon>
        <taxon>Muscomorpha</taxon>
        <taxon>Platypezoidea</taxon>
        <taxon>Phoridae</taxon>
        <taxon>Megaseliini</taxon>
        <taxon>Megaselia</taxon>
    </lineage>
</organism>
<proteinExistence type="predicted"/>
<accession>T1H4R2</accession>